<reference evidence="3" key="1">
    <citation type="journal article" date="2019" name="Int. J. Syst. Evol. Microbiol.">
        <title>The Global Catalogue of Microorganisms (GCM) 10K type strain sequencing project: providing services to taxonomists for standard genome sequencing and annotation.</title>
        <authorList>
            <consortium name="The Broad Institute Genomics Platform"/>
            <consortium name="The Broad Institute Genome Sequencing Center for Infectious Disease"/>
            <person name="Wu L."/>
            <person name="Ma J."/>
        </authorList>
    </citation>
    <scope>NUCLEOTIDE SEQUENCE [LARGE SCALE GENOMIC DNA]</scope>
    <source>
        <strain evidence="3">CCUG 55995</strain>
    </source>
</reference>
<dbReference type="EMBL" id="JBHSEI010000001">
    <property type="protein sequence ID" value="MFC4636978.1"/>
    <property type="molecule type" value="Genomic_DNA"/>
</dbReference>
<comment type="caution">
    <text evidence="2">The sequence shown here is derived from an EMBL/GenBank/DDBJ whole genome shotgun (WGS) entry which is preliminary data.</text>
</comment>
<evidence type="ECO:0000256" key="1">
    <source>
        <dbReference type="SAM" id="Phobius"/>
    </source>
</evidence>
<feature type="transmembrane region" description="Helical" evidence="1">
    <location>
        <begin position="66"/>
        <end position="83"/>
    </location>
</feature>
<keyword evidence="1" id="KW-0472">Membrane</keyword>
<keyword evidence="3" id="KW-1185">Reference proteome</keyword>
<sequence length="88" mass="9744">MDRNDDAVATHPTVQVIQPPHPIFEVDPDWLRAAKDFINANLVVPLVVLLVICLATFLLVNSYIQGLEFVTLITASLTALVAHQQLKK</sequence>
<proteinExistence type="predicted"/>
<feature type="transmembrane region" description="Helical" evidence="1">
    <location>
        <begin position="42"/>
        <end position="60"/>
    </location>
</feature>
<dbReference type="RefSeq" id="WP_380060015.1">
    <property type="nucleotide sequence ID" value="NZ_JBHSEI010000001.1"/>
</dbReference>
<keyword evidence="1" id="KW-0812">Transmembrane</keyword>
<protein>
    <submittedName>
        <fullName evidence="2">Uncharacterized protein</fullName>
    </submittedName>
</protein>
<gene>
    <name evidence="2" type="ORF">ACFO0D_01370</name>
</gene>
<evidence type="ECO:0000313" key="3">
    <source>
        <dbReference type="Proteomes" id="UP001595952"/>
    </source>
</evidence>
<dbReference type="Proteomes" id="UP001595952">
    <property type="component" value="Unassembled WGS sequence"/>
</dbReference>
<evidence type="ECO:0000313" key="2">
    <source>
        <dbReference type="EMBL" id="MFC4636978.1"/>
    </source>
</evidence>
<accession>A0ABV9I557</accession>
<name>A0ABV9I557_9DEIO</name>
<keyword evidence="1" id="KW-1133">Transmembrane helix</keyword>
<organism evidence="2 3">
    <name type="scientific">Deinococcus hohokamensis</name>
    <dbReference type="NCBI Taxonomy" id="309883"/>
    <lineage>
        <taxon>Bacteria</taxon>
        <taxon>Thermotogati</taxon>
        <taxon>Deinococcota</taxon>
        <taxon>Deinococci</taxon>
        <taxon>Deinococcales</taxon>
        <taxon>Deinococcaceae</taxon>
        <taxon>Deinococcus</taxon>
    </lineage>
</organism>